<keyword evidence="2" id="KW-1185">Reference proteome</keyword>
<dbReference type="Proteomes" id="UP001460679">
    <property type="component" value="Chromosome"/>
</dbReference>
<evidence type="ECO:0000313" key="1">
    <source>
        <dbReference type="EMBL" id="WXL28238.1"/>
    </source>
</evidence>
<dbReference type="EMBL" id="CP148066">
    <property type="protein sequence ID" value="WXL28238.1"/>
    <property type="molecule type" value="Genomic_DNA"/>
</dbReference>
<proteinExistence type="predicted"/>
<sequence length="127" mass="15250">MNLKFSSVVLQNDNEFKTEYETTYDEKVVDDFIVFNFKDNYDVEQEIWVSASEVKIFFGDQKIELSKGKKIQHWYKTEHGQIPMYWFLRDVYTDFNQVWFSYDLLDSTKQQNIIGTTTINLITTENK</sequence>
<dbReference type="RefSeq" id="WP_205498214.1">
    <property type="nucleotide sequence ID" value="NZ_CP148066.1"/>
</dbReference>
<organism evidence="1 2">
    <name type="scientific">[Mycoplasma] gypis</name>
    <dbReference type="NCBI Taxonomy" id="92404"/>
    <lineage>
        <taxon>Bacteria</taxon>
        <taxon>Bacillati</taxon>
        <taxon>Mycoplasmatota</taxon>
        <taxon>Mycoplasmoidales</taxon>
        <taxon>Metamycoplasmataceae</taxon>
        <taxon>Metamycoplasma</taxon>
    </lineage>
</organism>
<gene>
    <name evidence="1" type="ORF">WG616_02600</name>
</gene>
<accession>A0ABZ2RNA0</accession>
<evidence type="ECO:0000313" key="2">
    <source>
        <dbReference type="Proteomes" id="UP001460679"/>
    </source>
</evidence>
<protein>
    <submittedName>
        <fullName evidence="1">Uncharacterized protein</fullName>
    </submittedName>
</protein>
<name>A0ABZ2RNA0_9BACT</name>
<reference evidence="1" key="1">
    <citation type="submission" date="2024-03" db="EMBL/GenBank/DDBJ databases">
        <title>Complete genome sequence of Mycoplasma gypis type strain B1/T1.</title>
        <authorList>
            <person name="Spergser J."/>
        </authorList>
    </citation>
    <scope>NUCLEOTIDE SEQUENCE [LARGE SCALE GENOMIC DNA]</scope>
    <source>
        <strain evidence="1">B1/T1</strain>
    </source>
</reference>